<reference evidence="4" key="1">
    <citation type="submission" date="2025-08" db="UniProtKB">
        <authorList>
            <consortium name="RefSeq"/>
        </authorList>
    </citation>
    <scope>IDENTIFICATION</scope>
    <source>
        <tissue evidence="4">Leaf</tissue>
    </source>
</reference>
<dbReference type="InterPro" id="IPR032799">
    <property type="entry name" value="TAXi_C"/>
</dbReference>
<feature type="domain" description="Peptidase A1" evidence="2">
    <location>
        <begin position="1"/>
        <end position="158"/>
    </location>
</feature>
<comment type="similarity">
    <text evidence="1">Belongs to the peptidase A1 family.</text>
</comment>
<dbReference type="PROSITE" id="PS51767">
    <property type="entry name" value="PEPTIDASE_A1"/>
    <property type="match status" value="1"/>
</dbReference>
<proteinExistence type="inferred from homology"/>
<gene>
    <name evidence="4" type="primary">LOC115744845</name>
</gene>
<dbReference type="Proteomes" id="UP000827889">
    <property type="component" value="Chromosome 6"/>
</dbReference>
<accession>A0ABM3HHJ5</accession>
<dbReference type="RefSeq" id="XP_048136075.1">
    <property type="nucleotide sequence ID" value="XM_048280118.1"/>
</dbReference>
<organism evidence="3 4">
    <name type="scientific">Rhodamnia argentea</name>
    <dbReference type="NCBI Taxonomy" id="178133"/>
    <lineage>
        <taxon>Eukaryota</taxon>
        <taxon>Viridiplantae</taxon>
        <taxon>Streptophyta</taxon>
        <taxon>Embryophyta</taxon>
        <taxon>Tracheophyta</taxon>
        <taxon>Spermatophyta</taxon>
        <taxon>Magnoliopsida</taxon>
        <taxon>eudicotyledons</taxon>
        <taxon>Gunneridae</taxon>
        <taxon>Pentapetalae</taxon>
        <taxon>rosids</taxon>
        <taxon>malvids</taxon>
        <taxon>Myrtales</taxon>
        <taxon>Myrtaceae</taxon>
        <taxon>Myrtoideae</taxon>
        <taxon>Myrteae</taxon>
        <taxon>Australasian group</taxon>
        <taxon>Rhodamnia</taxon>
    </lineage>
</organism>
<evidence type="ECO:0000256" key="1">
    <source>
        <dbReference type="ARBA" id="ARBA00007447"/>
    </source>
</evidence>
<keyword evidence="3" id="KW-1185">Reference proteome</keyword>
<dbReference type="SUPFAM" id="SSF50630">
    <property type="entry name" value="Acid proteases"/>
    <property type="match status" value="1"/>
</dbReference>
<dbReference type="GeneID" id="115744845"/>
<sequence length="226" mass="24676">TDILVTSIKINGRAVPLNMSLLDIGEDGNGGTKISTVDPYTVMETSIFEAVLKVFMEETKGVTRIPSVEPFKYCISSKNLGSARVGPPVPSIDLGLHDESVSWRIFGVNSMMHVKDVVLCLGFVDGGSNPRTSVVIGGHQLEDNLLEFDLVKRRLGFISTLLFMQTTCANFNSTSSVKEVETLVSKKRDDLFGQLREFEGLPNSTIYAPAWDSINIDTPDGEIVTS</sequence>
<dbReference type="InterPro" id="IPR033121">
    <property type="entry name" value="PEPTIDASE_A1"/>
</dbReference>
<feature type="non-terminal residue" evidence="4">
    <location>
        <position position="1"/>
    </location>
</feature>
<name>A0ABM3HHJ5_9MYRT</name>
<dbReference type="Gene3D" id="2.40.70.10">
    <property type="entry name" value="Acid Proteases"/>
    <property type="match status" value="1"/>
</dbReference>
<protein>
    <submittedName>
        <fullName evidence="4">Probable aspartic proteinase GIP2</fullName>
    </submittedName>
</protein>
<dbReference type="InterPro" id="IPR001461">
    <property type="entry name" value="Aspartic_peptidase_A1"/>
</dbReference>
<dbReference type="PANTHER" id="PTHR47965:SF22">
    <property type="entry name" value="EUKARYOTIC ASPARTYL PROTEASE FAMILY PROTEIN"/>
    <property type="match status" value="1"/>
</dbReference>
<dbReference type="PANTHER" id="PTHR47965">
    <property type="entry name" value="ASPARTYL PROTEASE-RELATED"/>
    <property type="match status" value="1"/>
</dbReference>
<dbReference type="Pfam" id="PF14541">
    <property type="entry name" value="TAXi_C"/>
    <property type="match status" value="1"/>
</dbReference>
<evidence type="ECO:0000313" key="4">
    <source>
        <dbReference type="RefSeq" id="XP_048136075.1"/>
    </source>
</evidence>
<evidence type="ECO:0000313" key="3">
    <source>
        <dbReference type="Proteomes" id="UP000827889"/>
    </source>
</evidence>
<evidence type="ECO:0000259" key="2">
    <source>
        <dbReference type="PROSITE" id="PS51767"/>
    </source>
</evidence>
<dbReference type="InterPro" id="IPR021109">
    <property type="entry name" value="Peptidase_aspartic_dom_sf"/>
</dbReference>